<dbReference type="EMBL" id="CP001791">
    <property type="protein sequence ID" value="ADH98799.1"/>
    <property type="molecule type" value="Genomic_DNA"/>
</dbReference>
<accession>D6XSL3</accession>
<dbReference type="OrthoDB" id="2876301at2"/>
<name>D6XSL3_BACIE</name>
<reference evidence="1" key="1">
    <citation type="submission" date="2009-10" db="EMBL/GenBank/DDBJ databases">
        <title>Complete sequence of Bacillus selenitireducens MLS10.</title>
        <authorList>
            <consortium name="US DOE Joint Genome Institute"/>
            <person name="Lucas S."/>
            <person name="Copeland A."/>
            <person name="Lapidus A."/>
            <person name="Glavina del Rio T."/>
            <person name="Dalin E."/>
            <person name="Tice H."/>
            <person name="Bruce D."/>
            <person name="Goodwin L."/>
            <person name="Pitluck S."/>
            <person name="Sims D."/>
            <person name="Brettin T."/>
            <person name="Detter J.C."/>
            <person name="Han C."/>
            <person name="Larimer F."/>
            <person name="Land M."/>
            <person name="Hauser L."/>
            <person name="Kyrpides N."/>
            <person name="Ovchinnikova G."/>
            <person name="Stolz J."/>
        </authorList>
    </citation>
    <scope>NUCLEOTIDE SEQUENCE [LARGE SCALE GENOMIC DNA]</scope>
    <source>
        <strain evidence="1">MLS10</strain>
    </source>
</reference>
<dbReference type="HOGENOM" id="CLU_2204741_0_0_9"/>
<proteinExistence type="predicted"/>
<dbReference type="Proteomes" id="UP000000271">
    <property type="component" value="Chromosome"/>
</dbReference>
<gene>
    <name evidence="1" type="ordered locus">Bsel_1287</name>
</gene>
<dbReference type="KEGG" id="bse:Bsel_1287"/>
<keyword evidence="2" id="KW-1185">Reference proteome</keyword>
<evidence type="ECO:0000313" key="2">
    <source>
        <dbReference type="Proteomes" id="UP000000271"/>
    </source>
</evidence>
<dbReference type="AlphaFoldDB" id="D6XSL3"/>
<sequence length="107" mass="12235">MTISQHVQNLRTLLDLIKTDRTVSDKGIDDMISHLTALETSSVNENFTGTIEEIRSFSDILKDTDSPEDFIMHHKLNLSRWTEELQILEEGSGGVTLDYEQRKGREV</sequence>
<protein>
    <submittedName>
        <fullName evidence="1">Uncharacterized protein</fullName>
    </submittedName>
</protein>
<evidence type="ECO:0000313" key="1">
    <source>
        <dbReference type="EMBL" id="ADH98799.1"/>
    </source>
</evidence>
<dbReference type="STRING" id="439292.Bsel_1287"/>
<organism evidence="1 2">
    <name type="scientific">Bacillus selenitireducens (strain ATCC 700615 / DSM 15326 / MLS10)</name>
    <dbReference type="NCBI Taxonomy" id="439292"/>
    <lineage>
        <taxon>Bacteria</taxon>
        <taxon>Bacillati</taxon>
        <taxon>Bacillota</taxon>
        <taxon>Bacilli</taxon>
        <taxon>Bacillales</taxon>
        <taxon>Bacillaceae</taxon>
        <taxon>Salisediminibacterium</taxon>
    </lineage>
</organism>
<dbReference type="RefSeq" id="WP_013172223.1">
    <property type="nucleotide sequence ID" value="NC_014219.1"/>
</dbReference>